<sequence length="137" mass="14703">MFGHIMVPVDLAHLAKLEGALKVAGDLAKHYGARVTYVGVTASQPGSVAHDPQDYAEKLAKFAAMQAELHDLRQIETHPVTVPDPAAELDRALEKALGLLGADLVVMGSHIPRRFDLGSHGGRIARHSQVSVMVVRD</sequence>
<protein>
    <recommendedName>
        <fullName evidence="1">UspA domain-containing protein</fullName>
    </recommendedName>
</protein>
<dbReference type="Pfam" id="PF00582">
    <property type="entry name" value="Usp"/>
    <property type="match status" value="1"/>
</dbReference>
<organism evidence="2 3">
    <name type="scientific">Roseicyclus marinus</name>
    <dbReference type="NCBI Taxonomy" id="2161673"/>
    <lineage>
        <taxon>Bacteria</taxon>
        <taxon>Pseudomonadati</taxon>
        <taxon>Pseudomonadota</taxon>
        <taxon>Alphaproteobacteria</taxon>
        <taxon>Rhodobacterales</taxon>
        <taxon>Roseobacteraceae</taxon>
        <taxon>Roseicyclus</taxon>
    </lineage>
</organism>
<keyword evidence="3" id="KW-1185">Reference proteome</keyword>
<dbReference type="Proteomes" id="UP001337723">
    <property type="component" value="Chromosome"/>
</dbReference>
<dbReference type="AlphaFoldDB" id="A0AA48H487"/>
<evidence type="ECO:0000259" key="1">
    <source>
        <dbReference type="Pfam" id="PF00582"/>
    </source>
</evidence>
<gene>
    <name evidence="2" type="ORF">MACH21_12440</name>
</gene>
<dbReference type="EMBL" id="AP027266">
    <property type="protein sequence ID" value="BDW85067.1"/>
    <property type="molecule type" value="Genomic_DNA"/>
</dbReference>
<dbReference type="RefSeq" id="WP_338275507.1">
    <property type="nucleotide sequence ID" value="NZ_AP027266.1"/>
</dbReference>
<name>A0AA48H487_9RHOB</name>
<dbReference type="InterPro" id="IPR014729">
    <property type="entry name" value="Rossmann-like_a/b/a_fold"/>
</dbReference>
<evidence type="ECO:0000313" key="2">
    <source>
        <dbReference type="EMBL" id="BDW85067.1"/>
    </source>
</evidence>
<evidence type="ECO:0000313" key="3">
    <source>
        <dbReference type="Proteomes" id="UP001337723"/>
    </source>
</evidence>
<reference evidence="2 3" key="1">
    <citation type="submission" date="2023-01" db="EMBL/GenBank/DDBJ databases">
        <title>Complete genome sequence of Roseicyclus marinus strain Dej080120_10.</title>
        <authorList>
            <person name="Ueki S."/>
            <person name="Maruyama F."/>
        </authorList>
    </citation>
    <scope>NUCLEOTIDE SEQUENCE [LARGE SCALE GENOMIC DNA]</scope>
    <source>
        <strain evidence="2 3">Dej080120_10</strain>
    </source>
</reference>
<dbReference type="SUPFAM" id="SSF52402">
    <property type="entry name" value="Adenine nucleotide alpha hydrolases-like"/>
    <property type="match status" value="1"/>
</dbReference>
<dbReference type="CDD" id="cd00293">
    <property type="entry name" value="USP-like"/>
    <property type="match status" value="1"/>
</dbReference>
<feature type="domain" description="UspA" evidence="1">
    <location>
        <begin position="1"/>
        <end position="136"/>
    </location>
</feature>
<accession>A0AA48H487</accession>
<dbReference type="Gene3D" id="3.40.50.620">
    <property type="entry name" value="HUPs"/>
    <property type="match status" value="1"/>
</dbReference>
<proteinExistence type="predicted"/>
<dbReference type="KEGG" id="rmai:MACH21_12440"/>
<dbReference type="InterPro" id="IPR006016">
    <property type="entry name" value="UspA"/>
</dbReference>